<keyword evidence="1" id="KW-0808">Transferase</keyword>
<feature type="non-terminal residue" evidence="1">
    <location>
        <position position="201"/>
    </location>
</feature>
<protein>
    <submittedName>
        <fullName evidence="1">CDPK-related kinase 1</fullName>
    </submittedName>
</protein>
<accession>A0ACC0GKU5</accession>
<keyword evidence="1" id="KW-0418">Kinase</keyword>
<proteinExistence type="predicted"/>
<keyword evidence="2" id="KW-1185">Reference proteome</keyword>
<organism evidence="1 2">
    <name type="scientific">Camellia lanceoleosa</name>
    <dbReference type="NCBI Taxonomy" id="1840588"/>
    <lineage>
        <taxon>Eukaryota</taxon>
        <taxon>Viridiplantae</taxon>
        <taxon>Streptophyta</taxon>
        <taxon>Embryophyta</taxon>
        <taxon>Tracheophyta</taxon>
        <taxon>Spermatophyta</taxon>
        <taxon>Magnoliopsida</taxon>
        <taxon>eudicotyledons</taxon>
        <taxon>Gunneridae</taxon>
        <taxon>Pentapetalae</taxon>
        <taxon>asterids</taxon>
        <taxon>Ericales</taxon>
        <taxon>Theaceae</taxon>
        <taxon>Camellia</taxon>
    </lineage>
</organism>
<gene>
    <name evidence="1" type="ORF">LOK49_LG09G02348</name>
</gene>
<reference evidence="1 2" key="1">
    <citation type="journal article" date="2022" name="Plant J.">
        <title>Chromosome-level genome of Camellia lanceoleosa provides a valuable resource for understanding genome evolution and self-incompatibility.</title>
        <authorList>
            <person name="Gong W."/>
            <person name="Xiao S."/>
            <person name="Wang L."/>
            <person name="Liao Z."/>
            <person name="Chang Y."/>
            <person name="Mo W."/>
            <person name="Hu G."/>
            <person name="Li W."/>
            <person name="Zhao G."/>
            <person name="Zhu H."/>
            <person name="Hu X."/>
            <person name="Ji K."/>
            <person name="Xiang X."/>
            <person name="Song Q."/>
            <person name="Yuan D."/>
            <person name="Jin S."/>
            <person name="Zhang L."/>
        </authorList>
    </citation>
    <scope>NUCLEOTIDE SEQUENCE [LARGE SCALE GENOMIC DNA]</scope>
    <source>
        <strain evidence="1">SQ_2022a</strain>
    </source>
</reference>
<evidence type="ECO:0000313" key="1">
    <source>
        <dbReference type="EMBL" id="KAI8001474.1"/>
    </source>
</evidence>
<dbReference type="Proteomes" id="UP001060215">
    <property type="component" value="Chromosome 8"/>
</dbReference>
<sequence>MTRTIAIEEVRRDAKILRALVGHKNLVQFYDAYEDDDNVYVVMKLCKGGELLDRILSRGGKYSEEDAKVVVVQILSVVAYCHLQGVVHRDLKPELKLGGILTLMRMSGQVAAAHSNNIQSSIQFPSMHNFPVCFEYLFETTKDITVLPCGHTIHLQCMKEMEQRFTEFAYSCPACSKSYCDMSQVWQSYLTPMPQLYKNKM</sequence>
<evidence type="ECO:0000313" key="2">
    <source>
        <dbReference type="Proteomes" id="UP001060215"/>
    </source>
</evidence>
<name>A0ACC0GKU5_9ERIC</name>
<comment type="caution">
    <text evidence="1">The sequence shown here is derived from an EMBL/GenBank/DDBJ whole genome shotgun (WGS) entry which is preliminary data.</text>
</comment>
<dbReference type="EMBL" id="CM045765">
    <property type="protein sequence ID" value="KAI8001474.1"/>
    <property type="molecule type" value="Genomic_DNA"/>
</dbReference>